<dbReference type="GO" id="GO:0060271">
    <property type="term" value="P:cilium assembly"/>
    <property type="evidence" value="ECO:0007669"/>
    <property type="project" value="TreeGrafter"/>
</dbReference>
<dbReference type="GO" id="GO:0005737">
    <property type="term" value="C:cytoplasm"/>
    <property type="evidence" value="ECO:0007669"/>
    <property type="project" value="UniProtKB-SubCell"/>
</dbReference>
<feature type="domain" description="Abnormal spindle-like microcephaly-associated protein ASH" evidence="4">
    <location>
        <begin position="29"/>
        <end position="99"/>
    </location>
</feature>
<organism evidence="5 6">
    <name type="scientific">Adineta steineri</name>
    <dbReference type="NCBI Taxonomy" id="433720"/>
    <lineage>
        <taxon>Eukaryota</taxon>
        <taxon>Metazoa</taxon>
        <taxon>Spiralia</taxon>
        <taxon>Gnathifera</taxon>
        <taxon>Rotifera</taxon>
        <taxon>Eurotatoria</taxon>
        <taxon>Bdelloidea</taxon>
        <taxon>Adinetida</taxon>
        <taxon>Adinetidae</taxon>
        <taxon>Adineta</taxon>
    </lineage>
</organism>
<proteinExistence type="predicted"/>
<evidence type="ECO:0000313" key="6">
    <source>
        <dbReference type="Proteomes" id="UP000663881"/>
    </source>
</evidence>
<evidence type="ECO:0000259" key="4">
    <source>
        <dbReference type="Pfam" id="PF15780"/>
    </source>
</evidence>
<dbReference type="InterPro" id="IPR013783">
    <property type="entry name" value="Ig-like_fold"/>
</dbReference>
<dbReference type="PANTHER" id="PTHR45912">
    <property type="entry name" value="CILIA- AND FLAGELLA-ASSOCIATED PROTEIN 47"/>
    <property type="match status" value="1"/>
</dbReference>
<evidence type="ECO:0000256" key="2">
    <source>
        <dbReference type="ARBA" id="ARBA00022490"/>
    </source>
</evidence>
<dbReference type="InterPro" id="IPR031549">
    <property type="entry name" value="ASH"/>
</dbReference>
<comment type="subcellular location">
    <subcellularLocation>
        <location evidence="1">Cytoplasm</location>
    </subcellularLocation>
</comment>
<keyword evidence="2" id="KW-0963">Cytoplasm</keyword>
<reference evidence="5" key="1">
    <citation type="submission" date="2021-02" db="EMBL/GenBank/DDBJ databases">
        <authorList>
            <person name="Nowell W R."/>
        </authorList>
    </citation>
    <scope>NUCLEOTIDE SEQUENCE</scope>
</reference>
<dbReference type="PANTHER" id="PTHR45912:SF3">
    <property type="entry name" value="CILIA- AND FLAGELLA-ASSOCIATED PROTEIN 47"/>
    <property type="match status" value="1"/>
</dbReference>
<comment type="caution">
    <text evidence="5">The sequence shown here is derived from an EMBL/GenBank/DDBJ whole genome shotgun (WGS) entry which is preliminary data.</text>
</comment>
<dbReference type="Pfam" id="PF15780">
    <property type="entry name" value="ASH"/>
    <property type="match status" value="1"/>
</dbReference>
<dbReference type="Proteomes" id="UP000663881">
    <property type="component" value="Unassembled WGS sequence"/>
</dbReference>
<name>A0A820LP91_9BILA</name>
<feature type="region of interest" description="Disordered" evidence="3">
    <location>
        <begin position="96"/>
        <end position="115"/>
    </location>
</feature>
<accession>A0A820LP91</accession>
<protein>
    <recommendedName>
        <fullName evidence="4">Abnormal spindle-like microcephaly-associated protein ASH domain-containing protein</fullName>
    </recommendedName>
</protein>
<sequence length="115" mass="13037">MILILIFYNEEIGEFWYELNLTSTNPRKVDLQSMNAPLGGNTAQEITLENPLDEQITYQTVMTNNNNFTLNTDQDTITIPPKSQAKINIIFNPSSIGTGSEQQQHQTNISFVNEK</sequence>
<evidence type="ECO:0000256" key="1">
    <source>
        <dbReference type="ARBA" id="ARBA00004496"/>
    </source>
</evidence>
<dbReference type="AlphaFoldDB" id="A0A820LP91"/>
<gene>
    <name evidence="5" type="ORF">OKA104_LOCUS49303</name>
</gene>
<feature type="non-terminal residue" evidence="5">
    <location>
        <position position="1"/>
    </location>
</feature>
<dbReference type="Gene3D" id="2.60.40.10">
    <property type="entry name" value="Immunoglobulins"/>
    <property type="match status" value="1"/>
</dbReference>
<evidence type="ECO:0000313" key="5">
    <source>
        <dbReference type="EMBL" id="CAF4360629.1"/>
    </source>
</evidence>
<evidence type="ECO:0000256" key="3">
    <source>
        <dbReference type="SAM" id="MobiDB-lite"/>
    </source>
</evidence>
<dbReference type="EMBL" id="CAJOAY010022777">
    <property type="protein sequence ID" value="CAF4360629.1"/>
    <property type="molecule type" value="Genomic_DNA"/>
</dbReference>
<dbReference type="GO" id="GO:0005929">
    <property type="term" value="C:cilium"/>
    <property type="evidence" value="ECO:0007669"/>
    <property type="project" value="TreeGrafter"/>
</dbReference>